<protein>
    <submittedName>
        <fullName evidence="9">PAP2 family protein</fullName>
    </submittedName>
</protein>
<evidence type="ECO:0000259" key="8">
    <source>
        <dbReference type="SMART" id="SM00014"/>
    </source>
</evidence>
<dbReference type="HOGENOM" id="CLU_072573_10_3_11"/>
<feature type="domain" description="Phosphatidic acid phosphatase type 2/haloperoxidase" evidence="8">
    <location>
        <begin position="60"/>
        <end position="185"/>
    </location>
</feature>
<dbReference type="OrthoDB" id="5289372at2"/>
<dbReference type="SUPFAM" id="SSF48317">
    <property type="entry name" value="Acid phosphatase/Vanadium-dependent haloperoxidase"/>
    <property type="match status" value="1"/>
</dbReference>
<evidence type="ECO:0000256" key="1">
    <source>
        <dbReference type="ARBA" id="ARBA00004651"/>
    </source>
</evidence>
<evidence type="ECO:0000256" key="3">
    <source>
        <dbReference type="ARBA" id="ARBA00022692"/>
    </source>
</evidence>
<evidence type="ECO:0000256" key="7">
    <source>
        <dbReference type="SAM" id="Phobius"/>
    </source>
</evidence>
<dbReference type="InterPro" id="IPR000326">
    <property type="entry name" value="PAP2/HPO"/>
</dbReference>
<evidence type="ECO:0000256" key="6">
    <source>
        <dbReference type="ARBA" id="ARBA00023136"/>
    </source>
</evidence>
<dbReference type="AlphaFoldDB" id="D0WFW8"/>
<evidence type="ECO:0000256" key="4">
    <source>
        <dbReference type="ARBA" id="ARBA00022801"/>
    </source>
</evidence>
<evidence type="ECO:0000256" key="5">
    <source>
        <dbReference type="ARBA" id="ARBA00022989"/>
    </source>
</evidence>
<gene>
    <name evidence="9" type="ORF">HMPREF0762_00718</name>
</gene>
<proteinExistence type="predicted"/>
<evidence type="ECO:0000313" key="9">
    <source>
        <dbReference type="EMBL" id="EEZ61381.1"/>
    </source>
</evidence>
<dbReference type="STRING" id="649764.HMPREF0762_00718"/>
<evidence type="ECO:0000313" key="10">
    <source>
        <dbReference type="Proteomes" id="UP000006001"/>
    </source>
</evidence>
<dbReference type="GeneID" id="85007313"/>
<dbReference type="SMART" id="SM00014">
    <property type="entry name" value="acidPPc"/>
    <property type="match status" value="1"/>
</dbReference>
<keyword evidence="3 7" id="KW-0812">Transmembrane</keyword>
<dbReference type="RefSeq" id="WP_006361963.1">
    <property type="nucleotide sequence ID" value="NZ_GG700630.1"/>
</dbReference>
<dbReference type="GO" id="GO:0005886">
    <property type="term" value="C:plasma membrane"/>
    <property type="evidence" value="ECO:0007669"/>
    <property type="project" value="UniProtKB-SubCell"/>
</dbReference>
<keyword evidence="6 7" id="KW-0472">Membrane</keyword>
<dbReference type="InterPro" id="IPR036938">
    <property type="entry name" value="PAP2/HPO_sf"/>
</dbReference>
<feature type="transmembrane region" description="Helical" evidence="7">
    <location>
        <begin position="111"/>
        <end position="130"/>
    </location>
</feature>
<feature type="transmembrane region" description="Helical" evidence="7">
    <location>
        <begin position="57"/>
        <end position="77"/>
    </location>
</feature>
<dbReference type="GO" id="GO:0016787">
    <property type="term" value="F:hydrolase activity"/>
    <property type="evidence" value="ECO:0007669"/>
    <property type="project" value="UniProtKB-KW"/>
</dbReference>
<keyword evidence="5 7" id="KW-1133">Transmembrane helix</keyword>
<comment type="subcellular location">
    <subcellularLocation>
        <location evidence="1">Cell membrane</location>
        <topology evidence="1">Multi-pass membrane protein</topology>
    </subcellularLocation>
</comment>
<dbReference type="Proteomes" id="UP000006001">
    <property type="component" value="Unassembled WGS sequence"/>
</dbReference>
<accession>D0WFW8</accession>
<dbReference type="Gene3D" id="1.20.144.10">
    <property type="entry name" value="Phosphatidic acid phosphatase type 2/haloperoxidase"/>
    <property type="match status" value="1"/>
</dbReference>
<feature type="transmembrane region" description="Helical" evidence="7">
    <location>
        <begin position="170"/>
        <end position="192"/>
    </location>
</feature>
<dbReference type="eggNOG" id="COG0671">
    <property type="taxonomic scope" value="Bacteria"/>
</dbReference>
<reference evidence="9" key="1">
    <citation type="submission" date="2009-10" db="EMBL/GenBank/DDBJ databases">
        <authorList>
            <person name="Weinstock G."/>
            <person name="Sodergren E."/>
            <person name="Clifton S."/>
            <person name="Fulton L."/>
            <person name="Fulton B."/>
            <person name="Courtney L."/>
            <person name="Fronick C."/>
            <person name="Harrison M."/>
            <person name="Strong C."/>
            <person name="Farmer C."/>
            <person name="Delahaunty K."/>
            <person name="Markovic C."/>
            <person name="Hall O."/>
            <person name="Minx P."/>
            <person name="Tomlinson C."/>
            <person name="Mitreva M."/>
            <person name="Nelson J."/>
            <person name="Hou S."/>
            <person name="Wollam A."/>
            <person name="Pepin K.H."/>
            <person name="Johnson M."/>
            <person name="Bhonagiri V."/>
            <person name="Nash W.E."/>
            <person name="Warren W."/>
            <person name="Chinwalla A."/>
            <person name="Mardis E.R."/>
            <person name="Wilson R.K."/>
        </authorList>
    </citation>
    <scope>NUCLEOTIDE SEQUENCE [LARGE SCALE GENOMIC DNA]</scope>
    <source>
        <strain evidence="9">ATCC 700122</strain>
    </source>
</reference>
<keyword evidence="2" id="KW-1003">Cell membrane</keyword>
<keyword evidence="10" id="KW-1185">Reference proteome</keyword>
<feature type="transmembrane region" description="Helical" evidence="7">
    <location>
        <begin position="27"/>
        <end position="50"/>
    </location>
</feature>
<organism evidence="9 10">
    <name type="scientific">Slackia exigua (strain ATCC 700122 / DSM 15923 / CIP 105133 / JCM 11022 / KCTC 5966 / S-7)</name>
    <dbReference type="NCBI Taxonomy" id="649764"/>
    <lineage>
        <taxon>Bacteria</taxon>
        <taxon>Bacillati</taxon>
        <taxon>Actinomycetota</taxon>
        <taxon>Coriobacteriia</taxon>
        <taxon>Eggerthellales</taxon>
        <taxon>Eggerthellaceae</taxon>
        <taxon>Slackia</taxon>
    </lineage>
</organism>
<keyword evidence="4" id="KW-0378">Hydrolase</keyword>
<sequence length="198" mass="20567">MLESITPWDAIVLHAIHDAFANPTLDAIMAFFTHIGSAGAVWAAIALVLAARKNTRIWGIGMLVTLAAVGVLGEIALKHLVMRPRPPLFDSALATSVVRIPASPSFPSMHAGSSFAGAAFLALVPIGLDVPNDAKVRAAVRAALRVAPFALAAVIAFSRLYFAVHFPTDVAAGIVLGIAVGLAGGFATRAVLERREAS</sequence>
<dbReference type="PANTHER" id="PTHR14969">
    <property type="entry name" value="SPHINGOSINE-1-PHOSPHATE PHOSPHOHYDROLASE"/>
    <property type="match status" value="1"/>
</dbReference>
<dbReference type="PANTHER" id="PTHR14969:SF62">
    <property type="entry name" value="DECAPRENYLPHOSPHORYL-5-PHOSPHORIBOSE PHOSPHATASE RV3807C-RELATED"/>
    <property type="match status" value="1"/>
</dbReference>
<comment type="caution">
    <text evidence="9">The sequence shown here is derived from an EMBL/GenBank/DDBJ whole genome shotgun (WGS) entry which is preliminary data.</text>
</comment>
<dbReference type="Pfam" id="PF01569">
    <property type="entry name" value="PAP2"/>
    <property type="match status" value="1"/>
</dbReference>
<name>D0WFW8_SLAES</name>
<feature type="transmembrane region" description="Helical" evidence="7">
    <location>
        <begin position="142"/>
        <end position="164"/>
    </location>
</feature>
<evidence type="ECO:0000256" key="2">
    <source>
        <dbReference type="ARBA" id="ARBA00022475"/>
    </source>
</evidence>
<dbReference type="EMBL" id="ACUX02000006">
    <property type="protein sequence ID" value="EEZ61381.1"/>
    <property type="molecule type" value="Genomic_DNA"/>
</dbReference>